<dbReference type="AlphaFoldDB" id="A0AAE0UZH1"/>
<feature type="domain" description="Chromo" evidence="3">
    <location>
        <begin position="14"/>
        <end position="72"/>
    </location>
</feature>
<dbReference type="PROSITE" id="PS50013">
    <property type="entry name" value="CHROMO_2"/>
    <property type="match status" value="1"/>
</dbReference>
<name>A0AAE0UZH1_9TELE</name>
<organism evidence="4 5">
    <name type="scientific">Hemibagrus guttatus</name>
    <dbReference type="NCBI Taxonomy" id="175788"/>
    <lineage>
        <taxon>Eukaryota</taxon>
        <taxon>Metazoa</taxon>
        <taxon>Chordata</taxon>
        <taxon>Craniata</taxon>
        <taxon>Vertebrata</taxon>
        <taxon>Euteleostomi</taxon>
        <taxon>Actinopterygii</taxon>
        <taxon>Neopterygii</taxon>
        <taxon>Teleostei</taxon>
        <taxon>Ostariophysi</taxon>
        <taxon>Siluriformes</taxon>
        <taxon>Bagridae</taxon>
        <taxon>Hemibagrus</taxon>
    </lineage>
</organism>
<comment type="subcellular location">
    <subcellularLocation>
        <location evidence="1">Nucleus</location>
    </subcellularLocation>
</comment>
<evidence type="ECO:0000256" key="2">
    <source>
        <dbReference type="SAM" id="MobiDB-lite"/>
    </source>
</evidence>
<dbReference type="InterPro" id="IPR016197">
    <property type="entry name" value="Chromo-like_dom_sf"/>
</dbReference>
<evidence type="ECO:0000313" key="5">
    <source>
        <dbReference type="Proteomes" id="UP001274896"/>
    </source>
</evidence>
<dbReference type="GO" id="GO:0005634">
    <property type="term" value="C:nucleus"/>
    <property type="evidence" value="ECO:0007669"/>
    <property type="project" value="UniProtKB-SubCell"/>
</dbReference>
<feature type="region of interest" description="Disordered" evidence="2">
    <location>
        <begin position="1"/>
        <end position="26"/>
    </location>
</feature>
<proteinExistence type="predicted"/>
<protein>
    <recommendedName>
        <fullName evidence="3">Chromo domain-containing protein</fullName>
    </recommendedName>
</protein>
<gene>
    <name evidence="4" type="ORF">QTP70_018126</name>
</gene>
<dbReference type="Gene3D" id="2.40.50.40">
    <property type="match status" value="1"/>
</dbReference>
<evidence type="ECO:0000256" key="1">
    <source>
        <dbReference type="ARBA" id="ARBA00004123"/>
    </source>
</evidence>
<sequence>MSPRVPPEGSEMATHPGKLTSSGMSGGRLHYLVDWEGYGPEERLWADVADILYPSLTEEFHHAHPKLRGLTEHNYNSFSPQKQEANKHKKKKCAMEFGQRVPQIFPWRANSLRSLAPSLIKLTDL</sequence>
<keyword evidence="5" id="KW-1185">Reference proteome</keyword>
<evidence type="ECO:0000313" key="4">
    <source>
        <dbReference type="EMBL" id="KAK3531329.1"/>
    </source>
</evidence>
<dbReference type="EMBL" id="JAUCMX010000011">
    <property type="protein sequence ID" value="KAK3531329.1"/>
    <property type="molecule type" value="Genomic_DNA"/>
</dbReference>
<dbReference type="InterPro" id="IPR000953">
    <property type="entry name" value="Chromo/chromo_shadow_dom"/>
</dbReference>
<accession>A0AAE0UZH1</accession>
<dbReference type="SUPFAM" id="SSF54160">
    <property type="entry name" value="Chromo domain-like"/>
    <property type="match status" value="1"/>
</dbReference>
<reference evidence="4" key="1">
    <citation type="submission" date="2023-06" db="EMBL/GenBank/DDBJ databases">
        <title>Male Hemibagrus guttatus genome.</title>
        <authorList>
            <person name="Bian C."/>
        </authorList>
    </citation>
    <scope>NUCLEOTIDE SEQUENCE</scope>
    <source>
        <strain evidence="4">Male_cb2023</strain>
        <tissue evidence="4">Muscle</tissue>
    </source>
</reference>
<comment type="caution">
    <text evidence="4">The sequence shown here is derived from an EMBL/GenBank/DDBJ whole genome shotgun (WGS) entry which is preliminary data.</text>
</comment>
<evidence type="ECO:0000259" key="3">
    <source>
        <dbReference type="PROSITE" id="PS50013"/>
    </source>
</evidence>
<dbReference type="Proteomes" id="UP001274896">
    <property type="component" value="Unassembled WGS sequence"/>
</dbReference>